<dbReference type="PANTHER" id="PTHR44757">
    <property type="entry name" value="DIGUANYLATE CYCLASE DGCP"/>
    <property type="match status" value="1"/>
</dbReference>
<dbReference type="SMART" id="SM00086">
    <property type="entry name" value="PAC"/>
    <property type="match status" value="2"/>
</dbReference>
<sequence>MINYTNKLAFFCFLGVIFSSLTTTFADADLSSEMASPAAGLQLTSAERNWIDRNQTVRFTGDPNWLPYEAFDEDGNYIGMVADYLRVIERETGLKFVSIPVSSWTESLDSAVQGKVSVISGDAADAILNEHFNPVETYSRNPIVIIMDYRQNFVERLEEIDDRNIAIIKDYGYTADLFERYPDIDFIEVENIQEGLEGVSQGRFDALLATMALAGYHIAEMGMHNVKVVGKTSVIMDLTLFVDKDNPLLYSVINKTLKSISQTERQEIQQAWVRTKYVEKTDYGLVIQISLGLAVLILLVLAWNRLLQREIDRRHETEQSLRRSENLLKNVIDQLPDVFVLKDHKGDFLLCNKAVADLYDTEPEAMVGKSDRDFGVPTELADSMRENVLGIMAKGETEIVYEDSRDAVTGEIRNYRSIKKPLKDQDGKNQILVIAQDISEVVRARNQLAESEAKFRRIFESTDAIAVQGYDEERKVIYWNKASEQLYGYPAEQALGQQLEELIIPEPMRTQVVTDTQAWLKGGEAIPSAELTLQRADGSKVPVFSSHVMLRGKGGSPEMYCVDVDLSQLKTAQAQIHLLSQAVEQSPVSVMITDKNGAIEYVNTTLQKISGYSAEELRGQKPSILKSNLTPKLLYKELWEAITSGRTWQGELQNRKKNGEIYWEHVYIAPVSGEAGDDFHYLAIKEDITLQKKQAEKILQQAHFDGLTSLPNRFLSLDRLGQLVKEADRNGGRVAVLFIDLDDFKKVNDSLGHEMGDTLLIQAAERLQHSIRQGDTVGRLGGDEFIIILAGLDDPLDANSVVKHLIDDFRRPFSIDNRELLLTTSVGIAVYPDDGKQPSELLRNADSAMYHSKALGRNTYSYFTDSMNRNLSQRLQLEEQLHGALERKEFSLVYQPQVSLSNRQVIGVEALLRWENPKLGQVGPEDFIPVAEQTGMIVTIGEFVVREALAKAVEWRRLVTGPFTVAINLSPRQFRDPNLVPFIQQVITDLKVPPETLELEITEGVLMSGLSYVDEAVTAISKLGISIAMDDFGTGYSSLSYLRSYPFNVLKIDRSFINDVTVDVTDHELVNAAIAMAHGLGLKVIAEGVETEEQFEMLAHQHCDFAQGYLFSKPKKPEEITRFLKIQHEDLAPSSL</sequence>
<dbReference type="InterPro" id="IPR001610">
    <property type="entry name" value="PAC"/>
</dbReference>
<dbReference type="CDD" id="cd01948">
    <property type="entry name" value="EAL"/>
    <property type="match status" value="1"/>
</dbReference>
<dbReference type="InterPro" id="IPR013656">
    <property type="entry name" value="PAS_4"/>
</dbReference>
<evidence type="ECO:0000259" key="4">
    <source>
        <dbReference type="PROSITE" id="PS50113"/>
    </source>
</evidence>
<feature type="signal peptide" evidence="2">
    <location>
        <begin position="1"/>
        <end position="28"/>
    </location>
</feature>
<reference evidence="7" key="1">
    <citation type="journal article" date="2021" name="Proc. Natl. Acad. Sci. U.S.A.">
        <title>Global biogeography of chemosynthetic symbionts reveals both localized and globally distributed symbiont groups. .</title>
        <authorList>
            <person name="Osvatic J.T."/>
            <person name="Wilkins L.G.E."/>
            <person name="Leibrecht L."/>
            <person name="Leray M."/>
            <person name="Zauner S."/>
            <person name="Polzin J."/>
            <person name="Camacho Y."/>
            <person name="Gros O."/>
            <person name="van Gils J.A."/>
            <person name="Eisen J.A."/>
            <person name="Petersen J.M."/>
            <person name="Yuen B."/>
        </authorList>
    </citation>
    <scope>NUCLEOTIDE SEQUENCE</scope>
    <source>
        <strain evidence="7">MAGL173</strain>
    </source>
</reference>
<feature type="transmembrane region" description="Helical" evidence="1">
    <location>
        <begin position="283"/>
        <end position="304"/>
    </location>
</feature>
<dbReference type="CDD" id="cd01949">
    <property type="entry name" value="GGDEF"/>
    <property type="match status" value="1"/>
</dbReference>
<feature type="domain" description="PAS" evidence="3">
    <location>
        <begin position="324"/>
        <end position="370"/>
    </location>
</feature>
<gene>
    <name evidence="7" type="ORF">JAZ04_21210</name>
</gene>
<evidence type="ECO:0000313" key="8">
    <source>
        <dbReference type="Proteomes" id="UP000886687"/>
    </source>
</evidence>
<keyword evidence="2" id="KW-0732">Signal</keyword>
<feature type="chain" id="PRO_5039461408" evidence="2">
    <location>
        <begin position="29"/>
        <end position="1136"/>
    </location>
</feature>
<protein>
    <submittedName>
        <fullName evidence="7">EAL domain-containing protein</fullName>
    </submittedName>
</protein>
<evidence type="ECO:0000313" key="7">
    <source>
        <dbReference type="EMBL" id="MCG7941360.1"/>
    </source>
</evidence>
<feature type="domain" description="PAS" evidence="3">
    <location>
        <begin position="575"/>
        <end position="620"/>
    </location>
</feature>
<dbReference type="Pfam" id="PF13426">
    <property type="entry name" value="PAS_9"/>
    <property type="match status" value="1"/>
</dbReference>
<dbReference type="InterPro" id="IPR043128">
    <property type="entry name" value="Rev_trsase/Diguanyl_cyclase"/>
</dbReference>
<dbReference type="SMART" id="SM00052">
    <property type="entry name" value="EAL"/>
    <property type="match status" value="1"/>
</dbReference>
<dbReference type="Gene3D" id="3.30.450.20">
    <property type="entry name" value="PAS domain"/>
    <property type="match status" value="3"/>
</dbReference>
<evidence type="ECO:0000256" key="2">
    <source>
        <dbReference type="SAM" id="SignalP"/>
    </source>
</evidence>
<dbReference type="InterPro" id="IPR000700">
    <property type="entry name" value="PAS-assoc_C"/>
</dbReference>
<dbReference type="PANTHER" id="PTHR44757:SF2">
    <property type="entry name" value="BIOFILM ARCHITECTURE MAINTENANCE PROTEIN MBAA"/>
    <property type="match status" value="1"/>
</dbReference>
<dbReference type="InterPro" id="IPR001633">
    <property type="entry name" value="EAL_dom"/>
</dbReference>
<evidence type="ECO:0000259" key="5">
    <source>
        <dbReference type="PROSITE" id="PS50883"/>
    </source>
</evidence>
<dbReference type="PROSITE" id="PS50112">
    <property type="entry name" value="PAS"/>
    <property type="match status" value="3"/>
</dbReference>
<keyword evidence="1" id="KW-0812">Transmembrane</keyword>
<dbReference type="SUPFAM" id="SSF53850">
    <property type="entry name" value="Periplasmic binding protein-like II"/>
    <property type="match status" value="1"/>
</dbReference>
<evidence type="ECO:0000256" key="1">
    <source>
        <dbReference type="SAM" id="Phobius"/>
    </source>
</evidence>
<dbReference type="Gene3D" id="3.30.70.270">
    <property type="match status" value="1"/>
</dbReference>
<dbReference type="InterPro" id="IPR035919">
    <property type="entry name" value="EAL_sf"/>
</dbReference>
<dbReference type="AlphaFoldDB" id="A0A9E4N2X3"/>
<dbReference type="Pfam" id="PF00497">
    <property type="entry name" value="SBP_bac_3"/>
    <property type="match status" value="1"/>
</dbReference>
<feature type="domain" description="EAL" evidence="5">
    <location>
        <begin position="874"/>
        <end position="1128"/>
    </location>
</feature>
<dbReference type="Proteomes" id="UP000886687">
    <property type="component" value="Unassembled WGS sequence"/>
</dbReference>
<dbReference type="SMART" id="SM00062">
    <property type="entry name" value="PBPb"/>
    <property type="match status" value="1"/>
</dbReference>
<dbReference type="PROSITE" id="PS50887">
    <property type="entry name" value="GGDEF"/>
    <property type="match status" value="1"/>
</dbReference>
<proteinExistence type="predicted"/>
<dbReference type="Pfam" id="PF00563">
    <property type="entry name" value="EAL"/>
    <property type="match status" value="1"/>
</dbReference>
<dbReference type="Pfam" id="PF08448">
    <property type="entry name" value="PAS_4"/>
    <property type="match status" value="1"/>
</dbReference>
<dbReference type="Pfam" id="PF00990">
    <property type="entry name" value="GGDEF"/>
    <property type="match status" value="1"/>
</dbReference>
<accession>A0A9E4N2X3</accession>
<dbReference type="Pfam" id="PF08447">
    <property type="entry name" value="PAS_3"/>
    <property type="match status" value="1"/>
</dbReference>
<feature type="domain" description="PAC" evidence="4">
    <location>
        <begin position="646"/>
        <end position="700"/>
    </location>
</feature>
<dbReference type="SMART" id="SM00267">
    <property type="entry name" value="GGDEF"/>
    <property type="match status" value="1"/>
</dbReference>
<name>A0A9E4N2X3_9GAMM</name>
<dbReference type="SUPFAM" id="SSF55785">
    <property type="entry name" value="PYP-like sensor domain (PAS domain)"/>
    <property type="match status" value="3"/>
</dbReference>
<feature type="domain" description="GGDEF" evidence="6">
    <location>
        <begin position="732"/>
        <end position="865"/>
    </location>
</feature>
<dbReference type="SMART" id="SM00091">
    <property type="entry name" value="PAS"/>
    <property type="match status" value="3"/>
</dbReference>
<comment type="caution">
    <text evidence="7">The sequence shown here is derived from an EMBL/GenBank/DDBJ whole genome shotgun (WGS) entry which is preliminary data.</text>
</comment>
<dbReference type="NCBIfam" id="TIGR00229">
    <property type="entry name" value="sensory_box"/>
    <property type="match status" value="3"/>
</dbReference>
<dbReference type="CDD" id="cd00130">
    <property type="entry name" value="PAS"/>
    <property type="match status" value="3"/>
</dbReference>
<dbReference type="Gene3D" id="3.20.20.450">
    <property type="entry name" value="EAL domain"/>
    <property type="match status" value="1"/>
</dbReference>
<feature type="domain" description="PAS" evidence="3">
    <location>
        <begin position="451"/>
        <end position="506"/>
    </location>
</feature>
<dbReference type="PROSITE" id="PS50883">
    <property type="entry name" value="EAL"/>
    <property type="match status" value="1"/>
</dbReference>
<dbReference type="InterPro" id="IPR052155">
    <property type="entry name" value="Biofilm_reg_signaling"/>
</dbReference>
<dbReference type="InterPro" id="IPR000014">
    <property type="entry name" value="PAS"/>
</dbReference>
<dbReference type="InterPro" id="IPR000160">
    <property type="entry name" value="GGDEF_dom"/>
</dbReference>
<dbReference type="NCBIfam" id="TIGR00254">
    <property type="entry name" value="GGDEF"/>
    <property type="match status" value="1"/>
</dbReference>
<keyword evidence="1" id="KW-0472">Membrane</keyword>
<dbReference type="InterPro" id="IPR035965">
    <property type="entry name" value="PAS-like_dom_sf"/>
</dbReference>
<dbReference type="SUPFAM" id="SSF141868">
    <property type="entry name" value="EAL domain-like"/>
    <property type="match status" value="1"/>
</dbReference>
<dbReference type="EMBL" id="JAEPDI010000026">
    <property type="protein sequence ID" value="MCG7941360.1"/>
    <property type="molecule type" value="Genomic_DNA"/>
</dbReference>
<evidence type="ECO:0000259" key="6">
    <source>
        <dbReference type="PROSITE" id="PS50887"/>
    </source>
</evidence>
<dbReference type="PROSITE" id="PS50113">
    <property type="entry name" value="PAC"/>
    <property type="match status" value="1"/>
</dbReference>
<dbReference type="Gene3D" id="3.40.190.10">
    <property type="entry name" value="Periplasmic binding protein-like II"/>
    <property type="match status" value="2"/>
</dbReference>
<dbReference type="InterPro" id="IPR013655">
    <property type="entry name" value="PAS_fold_3"/>
</dbReference>
<dbReference type="SUPFAM" id="SSF55073">
    <property type="entry name" value="Nucleotide cyclase"/>
    <property type="match status" value="1"/>
</dbReference>
<organism evidence="7 8">
    <name type="scientific">Candidatus Thiodiazotropha lotti</name>
    <dbReference type="NCBI Taxonomy" id="2792787"/>
    <lineage>
        <taxon>Bacteria</taxon>
        <taxon>Pseudomonadati</taxon>
        <taxon>Pseudomonadota</taxon>
        <taxon>Gammaproteobacteria</taxon>
        <taxon>Chromatiales</taxon>
        <taxon>Sedimenticolaceae</taxon>
        <taxon>Candidatus Thiodiazotropha</taxon>
    </lineage>
</organism>
<keyword evidence="1" id="KW-1133">Transmembrane helix</keyword>
<evidence type="ECO:0000259" key="3">
    <source>
        <dbReference type="PROSITE" id="PS50112"/>
    </source>
</evidence>
<dbReference type="InterPro" id="IPR001638">
    <property type="entry name" value="Solute-binding_3/MltF_N"/>
</dbReference>
<dbReference type="CDD" id="cd01007">
    <property type="entry name" value="PBP2_BvgS_HisK_like"/>
    <property type="match status" value="1"/>
</dbReference>
<dbReference type="InterPro" id="IPR029787">
    <property type="entry name" value="Nucleotide_cyclase"/>
</dbReference>